<dbReference type="InterPro" id="IPR004242">
    <property type="entry name" value="Transposase_21"/>
</dbReference>
<dbReference type="Proteomes" id="UP001567538">
    <property type="component" value="Unassembled WGS sequence"/>
</dbReference>
<feature type="domain" description="DUF4218" evidence="2">
    <location>
        <begin position="391"/>
        <end position="428"/>
    </location>
</feature>
<gene>
    <name evidence="3" type="ORF">AAHA92_12218</name>
</gene>
<dbReference type="PANTHER" id="PTHR10775">
    <property type="entry name" value="OS08G0208400 PROTEIN"/>
    <property type="match status" value="1"/>
</dbReference>
<dbReference type="AlphaFoldDB" id="A0ABD1HM73"/>
<evidence type="ECO:0000259" key="2">
    <source>
        <dbReference type="Pfam" id="PF13960"/>
    </source>
</evidence>
<dbReference type="Pfam" id="PF02992">
    <property type="entry name" value="Transposase_21"/>
    <property type="match status" value="1"/>
</dbReference>
<evidence type="ECO:0000256" key="1">
    <source>
        <dbReference type="SAM" id="MobiDB-lite"/>
    </source>
</evidence>
<reference evidence="3 4" key="1">
    <citation type="submission" date="2024-06" db="EMBL/GenBank/DDBJ databases">
        <title>A chromosome level genome sequence of Diviner's sage (Salvia divinorum).</title>
        <authorList>
            <person name="Ford S.A."/>
            <person name="Ro D.-K."/>
            <person name="Ness R.W."/>
            <person name="Phillips M.A."/>
        </authorList>
    </citation>
    <scope>NUCLEOTIDE SEQUENCE [LARGE SCALE GENOMIC DNA]</scope>
    <source>
        <strain evidence="3">SAF-2024a</strain>
        <tissue evidence="3">Leaf</tissue>
    </source>
</reference>
<name>A0ABD1HM73_SALDI</name>
<feature type="compositionally biased region" description="Acidic residues" evidence="1">
    <location>
        <begin position="522"/>
        <end position="551"/>
    </location>
</feature>
<evidence type="ECO:0000313" key="3">
    <source>
        <dbReference type="EMBL" id="KAL1556623.1"/>
    </source>
</evidence>
<dbReference type="Pfam" id="PF13960">
    <property type="entry name" value="DUF4218"/>
    <property type="match status" value="1"/>
</dbReference>
<evidence type="ECO:0000313" key="4">
    <source>
        <dbReference type="Proteomes" id="UP001567538"/>
    </source>
</evidence>
<keyword evidence="4" id="KW-1185">Reference proteome</keyword>
<dbReference type="InterPro" id="IPR025452">
    <property type="entry name" value="DUF4218"/>
</dbReference>
<accession>A0ABD1HM73</accession>
<comment type="caution">
    <text evidence="3">The sequence shown here is derived from an EMBL/GenBank/DDBJ whole genome shotgun (WGS) entry which is preliminary data.</text>
</comment>
<proteinExistence type="predicted"/>
<protein>
    <recommendedName>
        <fullName evidence="2">DUF4218 domain-containing protein</fullName>
    </recommendedName>
</protein>
<dbReference type="PANTHER" id="PTHR10775:SF182">
    <property type="entry name" value="TRANSPOSON, EN_SPM-LIKE, TRANSPOSASE-ASSOCIATED DOMAIN PROTEIN-RELATED"/>
    <property type="match status" value="1"/>
</dbReference>
<sequence length="551" mass="64520">MSHPADSIAWKTFDKTHPFFASESRNVRLALGTDGFQPFGQTGSQYSLWPVILTPYNLPPWMCMKDPYMFLTVIVPGPKNPKQNIDVFLQPLIAELNDLWVEGISVYDISRKQNFQLSAALMWTISDFPAYSMLSGWSTSGHRACPYCMEDSQAFSLKHGRKTSWFDCHMRFLHMNHRFRRDKKNFQKNRMEHSGPPPILNGEQILDHLDQFGFKRVFDEDAETVNSKLSKILGWRKRSIFWNLPYWKTNLIRHNLDVMHIEKNVFDNIFNTIMDVDGKTKDNANARRDLEVLGIRPELWPRGGKYHKAAFTLEKESRELLLKWLNSLKFPDGYVSNLSRCIDMKKHKLYGMKSHDCHVFMQRLLPIGLRELLPRVVWEPLTELSNFFRDLTATVIREVDMNKYNESIALTLCKLEMIFPPSFFDSMEYPKYDPFVLAQQASQIYFVPFPSKKKDKVNWRAVMKVRAKKFDISYAITKEAEEDTAFQEDEVEDHEISDDIEFVEPSRHDPTGAMIPILREIADDEEEDDDDDDDNDDDEEDDDDDDEEEEE</sequence>
<feature type="region of interest" description="Disordered" evidence="1">
    <location>
        <begin position="501"/>
        <end position="551"/>
    </location>
</feature>
<dbReference type="EMBL" id="JBEAFC010000005">
    <property type="protein sequence ID" value="KAL1556623.1"/>
    <property type="molecule type" value="Genomic_DNA"/>
</dbReference>
<organism evidence="3 4">
    <name type="scientific">Salvia divinorum</name>
    <name type="common">Maria pastora</name>
    <name type="synonym">Diviner's sage</name>
    <dbReference type="NCBI Taxonomy" id="28513"/>
    <lineage>
        <taxon>Eukaryota</taxon>
        <taxon>Viridiplantae</taxon>
        <taxon>Streptophyta</taxon>
        <taxon>Embryophyta</taxon>
        <taxon>Tracheophyta</taxon>
        <taxon>Spermatophyta</taxon>
        <taxon>Magnoliopsida</taxon>
        <taxon>eudicotyledons</taxon>
        <taxon>Gunneridae</taxon>
        <taxon>Pentapetalae</taxon>
        <taxon>asterids</taxon>
        <taxon>lamiids</taxon>
        <taxon>Lamiales</taxon>
        <taxon>Lamiaceae</taxon>
        <taxon>Nepetoideae</taxon>
        <taxon>Mentheae</taxon>
        <taxon>Salviinae</taxon>
        <taxon>Salvia</taxon>
        <taxon>Salvia subgen. Calosphace</taxon>
    </lineage>
</organism>